<sequence length="293" mass="30242">MQFDKWVATACLTLAVLAAPFAQFSDGAGFGAPAAFAKDKGGGSGGGNAGGKSGGNDGGKSSGKNSVNGRGSQTREARSQKGNFFTDALATIASKKTTSGKRQLSEKRAKRPATKSFVNHPVDPVTTLASVPLEKPKTRPIEAKLAGLNSLNRNYRAYLNSSDPRMASIRDYAVAYATYELANGVNTLPPDSLLDDETLRTALEAAAKPGTVIDDEMLGWAKSTLGVGSAVGKIDEIREELAAAAPIEQVVDPVTGPVADLGDGVVTATYPGEATPEEVARPADSTETASVTP</sequence>
<feature type="chain" id="PRO_5046367499" evidence="2">
    <location>
        <begin position="25"/>
        <end position="293"/>
    </location>
</feature>
<feature type="region of interest" description="Disordered" evidence="1">
    <location>
        <begin position="39"/>
        <end position="80"/>
    </location>
</feature>
<keyword evidence="2" id="KW-0732">Signal</keyword>
<feature type="compositionally biased region" description="Low complexity" evidence="1">
    <location>
        <begin position="62"/>
        <end position="72"/>
    </location>
</feature>
<name>A0ABY2QRL6_9HYPH</name>
<reference evidence="3 4" key="1">
    <citation type="submission" date="2019-04" db="EMBL/GenBank/DDBJ databases">
        <title>Genome sequence of strain 7209-2.</title>
        <authorList>
            <person name="Gao J."/>
            <person name="Sun J."/>
        </authorList>
    </citation>
    <scope>NUCLEOTIDE SEQUENCE [LARGE SCALE GENOMIC DNA]</scope>
    <source>
        <strain evidence="3 4">7209-2</strain>
    </source>
</reference>
<evidence type="ECO:0000256" key="2">
    <source>
        <dbReference type="SAM" id="SignalP"/>
    </source>
</evidence>
<feature type="region of interest" description="Disordered" evidence="1">
    <location>
        <begin position="265"/>
        <end position="293"/>
    </location>
</feature>
<comment type="caution">
    <text evidence="3">The sequence shown here is derived from an EMBL/GenBank/DDBJ whole genome shotgun (WGS) entry which is preliminary data.</text>
</comment>
<organism evidence="3 4">
    <name type="scientific">Rhizobium rhizophilum</name>
    <dbReference type="NCBI Taxonomy" id="1850373"/>
    <lineage>
        <taxon>Bacteria</taxon>
        <taxon>Pseudomonadati</taxon>
        <taxon>Pseudomonadota</taxon>
        <taxon>Alphaproteobacteria</taxon>
        <taxon>Hyphomicrobiales</taxon>
        <taxon>Rhizobiaceae</taxon>
        <taxon>Rhizobium/Agrobacterium group</taxon>
        <taxon>Rhizobium</taxon>
    </lineage>
</organism>
<accession>A0ABY2QRL6</accession>
<evidence type="ECO:0000313" key="4">
    <source>
        <dbReference type="Proteomes" id="UP000309667"/>
    </source>
</evidence>
<feature type="compositionally biased region" description="Gly residues" evidence="1">
    <location>
        <begin position="42"/>
        <end position="61"/>
    </location>
</feature>
<feature type="region of interest" description="Disordered" evidence="1">
    <location>
        <begin position="96"/>
        <end position="120"/>
    </location>
</feature>
<dbReference type="Proteomes" id="UP000309667">
    <property type="component" value="Unassembled WGS sequence"/>
</dbReference>
<proteinExistence type="predicted"/>
<keyword evidence="4" id="KW-1185">Reference proteome</keyword>
<dbReference type="RefSeq" id="WP_136559306.1">
    <property type="nucleotide sequence ID" value="NZ_STGT01000004.1"/>
</dbReference>
<evidence type="ECO:0000313" key="3">
    <source>
        <dbReference type="EMBL" id="THV12512.1"/>
    </source>
</evidence>
<dbReference type="EMBL" id="STGT01000004">
    <property type="protein sequence ID" value="THV12512.1"/>
    <property type="molecule type" value="Genomic_DNA"/>
</dbReference>
<protein>
    <submittedName>
        <fullName evidence="3">Uncharacterized protein</fullName>
    </submittedName>
</protein>
<evidence type="ECO:0000256" key="1">
    <source>
        <dbReference type="SAM" id="MobiDB-lite"/>
    </source>
</evidence>
<feature type="signal peptide" evidence="2">
    <location>
        <begin position="1"/>
        <end position="24"/>
    </location>
</feature>
<gene>
    <name evidence="3" type="ORF">E9677_17290</name>
</gene>